<feature type="transmembrane region" description="Helical" evidence="7">
    <location>
        <begin position="24"/>
        <end position="44"/>
    </location>
</feature>
<dbReference type="Gene3D" id="1.10.287.70">
    <property type="match status" value="1"/>
</dbReference>
<evidence type="ECO:0000256" key="3">
    <source>
        <dbReference type="ARBA" id="ARBA00022692"/>
    </source>
</evidence>
<dbReference type="PANTHER" id="PTHR31064">
    <property type="entry name" value="POTASSIUM TRANSPORT PROTEIN DDB_G0292412-RELATED"/>
    <property type="match status" value="1"/>
</dbReference>
<evidence type="ECO:0000256" key="8">
    <source>
        <dbReference type="SAM" id="MobiDB-lite"/>
    </source>
</evidence>
<dbReference type="InterPro" id="IPR051143">
    <property type="entry name" value="TrkH_K-transport"/>
</dbReference>
<feature type="compositionally biased region" description="Low complexity" evidence="8">
    <location>
        <begin position="319"/>
        <end position="332"/>
    </location>
</feature>
<sequence length="836" mass="94807">MIQQEKMNRFTGALFRFWDTRIHFLELHYLYILTIIFVFSGLYYCESGTNWNYIDALFMATTGSTDTGLNTVAMSAMSTYHMVLLYLSSFLGSHVTVSFVVVMVRRYYFSKRFEKELEYNKKRKEEYKQQKLLREQLEQEREEQQRVSSDGSSTITAKANRKSEIITGPIRRRMSMLSIRSTPAQSSKKPSLLSFRKRGSFDTHTARARNIVVHHPNYNYHESGCSDASPGDSNYSAIQMDDNNQQGDQDEKEAAAAAAAAAAADDDNENANLECITGTHPCDNTPSNSIVSSSDANLSQEQEKTAISFMEDQDDKPVNNTSNATNTNTNTNHQITFTEDTNVLRERERRKLLQNRNEDTNFEQLPLHRTNSEYEIMRQPSAKSELTKNERYRIGGTEYRALEMLARIVPIYYLGFIFGFGFFFRIYVAASPYAQEVLKTSNPTGPVDPWFFSMFMSLSAFTNLGLNHLDASMAPFQNAPTPLILAILLILVGNTAFAILLRFIIWLCYVLTPERKVMRRETFRYLLDHPRRCYTTLFPSTQTWWLLIVLIAITLVELICFLALNYWLPVLAGISWGSRFLDGLFQSVATRNAGFSVVSLADLNPGAQLVYIIAMYISVYPVAISMRNSNIYQERALGIFRGEDEEPVKFSDHELAEAPFIKLKRHSTMTSIAQNTKKLLKGPDFFVITQIQRQLTSDICWVITGIFCICVIEAESIMSPSPVTIATVIYECVSAFGNVGASTGFPNTATSQAAQYRTLSKLVLIVLMYRGRHRGLPASIDRSILLPSDELAEKEREDEERRRNTSVSLQLVNDSATSTSVQASPDHLIYTRSCTL</sequence>
<dbReference type="InterPro" id="IPR003445">
    <property type="entry name" value="Cat_transpt"/>
</dbReference>
<feature type="transmembrane region" description="Helical" evidence="7">
    <location>
        <begin position="544"/>
        <end position="568"/>
    </location>
</feature>
<evidence type="ECO:0000256" key="4">
    <source>
        <dbReference type="ARBA" id="ARBA00022989"/>
    </source>
</evidence>
<evidence type="ECO:0000313" key="10">
    <source>
        <dbReference type="Proteomes" id="UP000054107"/>
    </source>
</evidence>
<comment type="subcellular location">
    <subcellularLocation>
        <location evidence="1">Membrane</location>
        <topology evidence="1">Multi-pass membrane protein</topology>
    </subcellularLocation>
</comment>
<feature type="transmembrane region" description="Helical" evidence="7">
    <location>
        <begin position="483"/>
        <end position="512"/>
    </location>
</feature>
<feature type="compositionally biased region" description="Polar residues" evidence="8">
    <location>
        <begin position="147"/>
        <end position="157"/>
    </location>
</feature>
<keyword evidence="3 7" id="KW-0812">Transmembrane</keyword>
<keyword evidence="7" id="KW-0630">Potassium</keyword>
<feature type="region of interest" description="Disordered" evidence="8">
    <location>
        <begin position="224"/>
        <end position="267"/>
    </location>
</feature>
<gene>
    <name evidence="9" type="primary">PARPA_11161.1 scaffold 42800</name>
</gene>
<dbReference type="OrthoDB" id="9999863at2759"/>
<protein>
    <recommendedName>
        <fullName evidence="7">Potassium transport protein</fullName>
    </recommendedName>
</protein>
<feature type="transmembrane region" description="Helical" evidence="7">
    <location>
        <begin position="607"/>
        <end position="626"/>
    </location>
</feature>
<comment type="similarity">
    <text evidence="7">Belongs to the TrkH potassium transport family.</text>
</comment>
<evidence type="ECO:0000256" key="2">
    <source>
        <dbReference type="ARBA" id="ARBA00022448"/>
    </source>
</evidence>
<dbReference type="EMBL" id="LN733372">
    <property type="protein sequence ID" value="CEP16882.1"/>
    <property type="molecule type" value="Genomic_DNA"/>
</dbReference>
<accession>A0A0B7NHG6</accession>
<dbReference type="GO" id="GO:0140107">
    <property type="term" value="F:high-affinity potassium ion transmembrane transporter activity"/>
    <property type="evidence" value="ECO:0007669"/>
    <property type="project" value="TreeGrafter"/>
</dbReference>
<evidence type="ECO:0000256" key="5">
    <source>
        <dbReference type="ARBA" id="ARBA00023065"/>
    </source>
</evidence>
<dbReference type="PIRSF" id="PIRSF002450">
    <property type="entry name" value="K+_transpter_TRK"/>
    <property type="match status" value="1"/>
</dbReference>
<dbReference type="Pfam" id="PF02386">
    <property type="entry name" value="TrkH"/>
    <property type="match status" value="1"/>
</dbReference>
<name>A0A0B7NHG6_9FUNG</name>
<feature type="region of interest" description="Disordered" evidence="8">
    <location>
        <begin position="137"/>
        <end position="157"/>
    </location>
</feature>
<evidence type="ECO:0000256" key="6">
    <source>
        <dbReference type="ARBA" id="ARBA00023136"/>
    </source>
</evidence>
<dbReference type="Proteomes" id="UP000054107">
    <property type="component" value="Unassembled WGS sequence"/>
</dbReference>
<keyword evidence="5 7" id="KW-0406">Ion transport</keyword>
<reference evidence="9 10" key="1">
    <citation type="submission" date="2014-09" db="EMBL/GenBank/DDBJ databases">
        <authorList>
            <person name="Ellenberger Sabrina"/>
        </authorList>
    </citation>
    <scope>NUCLEOTIDE SEQUENCE [LARGE SCALE GENOMIC DNA]</scope>
    <source>
        <strain evidence="9 10">CBS 412.66</strain>
    </source>
</reference>
<comment type="caution">
    <text evidence="7">Lacks conserved residue(s) required for the propagation of feature annotation.</text>
</comment>
<dbReference type="GO" id="GO:1990573">
    <property type="term" value="P:potassium ion import across plasma membrane"/>
    <property type="evidence" value="ECO:0007669"/>
    <property type="project" value="TreeGrafter"/>
</dbReference>
<dbReference type="GO" id="GO:0030007">
    <property type="term" value="P:intracellular potassium ion homeostasis"/>
    <property type="evidence" value="ECO:0007669"/>
    <property type="project" value="UniProtKB-UniRule"/>
</dbReference>
<keyword evidence="4 7" id="KW-1133">Transmembrane helix</keyword>
<dbReference type="AlphaFoldDB" id="A0A0B7NHG6"/>
<evidence type="ECO:0000313" key="9">
    <source>
        <dbReference type="EMBL" id="CEP16882.1"/>
    </source>
</evidence>
<organism evidence="9 10">
    <name type="scientific">Parasitella parasitica</name>
    <dbReference type="NCBI Taxonomy" id="35722"/>
    <lineage>
        <taxon>Eukaryota</taxon>
        <taxon>Fungi</taxon>
        <taxon>Fungi incertae sedis</taxon>
        <taxon>Mucoromycota</taxon>
        <taxon>Mucoromycotina</taxon>
        <taxon>Mucoromycetes</taxon>
        <taxon>Mucorales</taxon>
        <taxon>Mucorineae</taxon>
        <taxon>Mucoraceae</taxon>
        <taxon>Parasitella</taxon>
    </lineage>
</organism>
<evidence type="ECO:0000256" key="7">
    <source>
        <dbReference type="PIRNR" id="PIRNR002450"/>
    </source>
</evidence>
<keyword evidence="10" id="KW-1185">Reference proteome</keyword>
<feature type="transmembrane region" description="Helical" evidence="7">
    <location>
        <begin position="411"/>
        <end position="430"/>
    </location>
</feature>
<keyword evidence="7" id="KW-0633">Potassium transport</keyword>
<evidence type="ECO:0000256" key="1">
    <source>
        <dbReference type="ARBA" id="ARBA00004141"/>
    </source>
</evidence>
<proteinExistence type="inferred from homology"/>
<keyword evidence="2 7" id="KW-0813">Transport</keyword>
<dbReference type="STRING" id="35722.A0A0B7NHG6"/>
<feature type="region of interest" description="Disordered" evidence="8">
    <location>
        <begin position="313"/>
        <end position="332"/>
    </location>
</feature>
<dbReference type="GO" id="GO:0005886">
    <property type="term" value="C:plasma membrane"/>
    <property type="evidence" value="ECO:0007669"/>
    <property type="project" value="InterPro"/>
</dbReference>
<dbReference type="PANTHER" id="PTHR31064:SF30">
    <property type="entry name" value="HIGH-AFFINITY POTASSIUM TRANSPORT PROTEIN-RELATED"/>
    <property type="match status" value="1"/>
</dbReference>
<keyword evidence="6 7" id="KW-0472">Membrane</keyword>
<feature type="transmembrane region" description="Helical" evidence="7">
    <location>
        <begin position="83"/>
        <end position="104"/>
    </location>
</feature>
<dbReference type="InterPro" id="IPR015958">
    <property type="entry name" value="Trk1_fungi"/>
</dbReference>